<evidence type="ECO:0000313" key="3">
    <source>
        <dbReference type="Proteomes" id="UP000029914"/>
    </source>
</evidence>
<keyword evidence="1" id="KW-0472">Membrane</keyword>
<dbReference type="AlphaFoldDB" id="A0A097IEG3"/>
<organism evidence="2 3">
    <name type="scientific">Corynebacterium doosanense CAU 212 = DSM 45436</name>
    <dbReference type="NCBI Taxonomy" id="558173"/>
    <lineage>
        <taxon>Bacteria</taxon>
        <taxon>Bacillati</taxon>
        <taxon>Actinomycetota</taxon>
        <taxon>Actinomycetes</taxon>
        <taxon>Mycobacteriales</taxon>
        <taxon>Corynebacteriaceae</taxon>
        <taxon>Corynebacterium</taxon>
    </lineage>
</organism>
<sequence>MAESRAAAAAPRRRTPSPEEYIAMQESGQFADLRRTFRGFTFPVFIAALVWYFVYMVSAIYFPEVMGRPFLGMNVGIWFGLAQFVTTFAITWIYVVYANKNFEPRQAAIRAEMEG</sequence>
<dbReference type="KEGG" id="cdo:CDOO_04100"/>
<proteinExistence type="predicted"/>
<keyword evidence="3" id="KW-1185">Reference proteome</keyword>
<dbReference type="eggNOG" id="COG3162">
    <property type="taxonomic scope" value="Bacteria"/>
</dbReference>
<accession>A0A097IEG3</accession>
<evidence type="ECO:0000256" key="1">
    <source>
        <dbReference type="SAM" id="Phobius"/>
    </source>
</evidence>
<gene>
    <name evidence="2" type="ORF">CDOO_04100</name>
</gene>
<keyword evidence="1" id="KW-1133">Transmembrane helix</keyword>
<feature type="transmembrane region" description="Helical" evidence="1">
    <location>
        <begin position="40"/>
        <end position="63"/>
    </location>
</feature>
<keyword evidence="1" id="KW-0812">Transmembrane</keyword>
<dbReference type="STRING" id="558173.CDOO_04100"/>
<dbReference type="PANTHER" id="PTHR38441">
    <property type="entry name" value="INTEGRAL MEMBRANE PROTEIN-RELATED"/>
    <property type="match status" value="1"/>
</dbReference>
<dbReference type="InterPro" id="IPR007436">
    <property type="entry name" value="DUF485"/>
</dbReference>
<dbReference type="EMBL" id="CP006764">
    <property type="protein sequence ID" value="AIT60520.1"/>
    <property type="molecule type" value="Genomic_DNA"/>
</dbReference>
<dbReference type="Pfam" id="PF04341">
    <property type="entry name" value="DUF485"/>
    <property type="match status" value="1"/>
</dbReference>
<dbReference type="Proteomes" id="UP000029914">
    <property type="component" value="Chromosome"/>
</dbReference>
<protein>
    <submittedName>
        <fullName evidence="2">Membrane protein</fullName>
    </submittedName>
</protein>
<dbReference type="HOGENOM" id="CLU_123372_1_0_11"/>
<dbReference type="PANTHER" id="PTHR38441:SF1">
    <property type="entry name" value="MEMBRANE PROTEIN"/>
    <property type="match status" value="1"/>
</dbReference>
<dbReference type="RefSeq" id="WP_018021973.1">
    <property type="nucleotide sequence ID" value="NZ_AQUX01000004.1"/>
</dbReference>
<name>A0A097IEG3_9CORY</name>
<reference evidence="2 3" key="1">
    <citation type="submission" date="2013-09" db="EMBL/GenBank/DDBJ databases">
        <title>Complete genome sequence of Corynebacterium doosanense CAU 212(T) (=DSM 45436(T)), isolated from activated sludge.</title>
        <authorList>
            <person name="Schaffert L."/>
            <person name="Albersmeier A."/>
            <person name="Kalinowski J."/>
            <person name="Ruckert C."/>
        </authorList>
    </citation>
    <scope>NUCLEOTIDE SEQUENCE [LARGE SCALE GENOMIC DNA]</scope>
    <source>
        <strain evidence="2 3">CAU 212</strain>
    </source>
</reference>
<feature type="transmembrane region" description="Helical" evidence="1">
    <location>
        <begin position="75"/>
        <end position="97"/>
    </location>
</feature>
<evidence type="ECO:0000313" key="2">
    <source>
        <dbReference type="EMBL" id="AIT60520.1"/>
    </source>
</evidence>